<comment type="subcellular location">
    <subcellularLocation>
        <location evidence="1">Cell envelope</location>
    </subcellularLocation>
</comment>
<evidence type="ECO:0000313" key="5">
    <source>
        <dbReference type="EMBL" id="GGO93086.1"/>
    </source>
</evidence>
<protein>
    <submittedName>
        <fullName evidence="5">D-threitol-binding protein</fullName>
    </submittedName>
</protein>
<dbReference type="InterPro" id="IPR028082">
    <property type="entry name" value="Peripla_BP_I"/>
</dbReference>
<dbReference type="EMBL" id="BMMS01000020">
    <property type="protein sequence ID" value="GGO93086.1"/>
    <property type="molecule type" value="Genomic_DNA"/>
</dbReference>
<organism evidence="5 6">
    <name type="scientific">Wenjunlia tyrosinilytica</name>
    <dbReference type="NCBI Taxonomy" id="1544741"/>
    <lineage>
        <taxon>Bacteria</taxon>
        <taxon>Bacillati</taxon>
        <taxon>Actinomycetota</taxon>
        <taxon>Actinomycetes</taxon>
        <taxon>Kitasatosporales</taxon>
        <taxon>Streptomycetaceae</taxon>
        <taxon>Wenjunlia</taxon>
    </lineage>
</organism>
<dbReference type="SUPFAM" id="SSF53822">
    <property type="entry name" value="Periplasmic binding protein-like I"/>
    <property type="match status" value="1"/>
</dbReference>
<dbReference type="Gene3D" id="3.40.50.2300">
    <property type="match status" value="2"/>
</dbReference>
<dbReference type="AlphaFoldDB" id="A0A917ZSN1"/>
<name>A0A917ZSN1_9ACTN</name>
<sequence length="356" mass="37162">MSVTVATLAASLTACGAVDKGTAASDSGHCKPSAVTLVQSGRGLENEYYVAVNAGARAFAKSLGVQGKYQWIASGGDSSKQLSQIQSILAKGGKCVVLNVDPNESSVLPAIVKAVDKSGAWLVTQWNRPNGMAPEHESAHWAAHMSVDGVPQGYATAKALFKAMGGKGAIVALQGILDNAPAQERFQGLKKALKEYPGITLLADQTAGWDRTKGQNVTQTYLTKYGRKITGIWAANDSMGLGALEAVKNAGRKGQVKIASIDGLAEAIDQIQDPSSGYVATTPSTGAAQGGLGMAIAYAAATGHINPDKEPQDHRSFYLKPMPIITRANASAVPSPTDATKLDFKDLWSQNGRPIK</sequence>
<evidence type="ECO:0000259" key="4">
    <source>
        <dbReference type="Pfam" id="PF13407"/>
    </source>
</evidence>
<comment type="similarity">
    <text evidence="2">Belongs to the bacterial solute-binding protein 2 family.</text>
</comment>
<gene>
    <name evidence="5" type="primary">thpA</name>
    <name evidence="5" type="ORF">GCM10012280_44780</name>
</gene>
<dbReference type="CDD" id="cd01536">
    <property type="entry name" value="PBP1_ABC_sugar_binding-like"/>
    <property type="match status" value="1"/>
</dbReference>
<evidence type="ECO:0000256" key="3">
    <source>
        <dbReference type="ARBA" id="ARBA00022729"/>
    </source>
</evidence>
<dbReference type="InterPro" id="IPR025997">
    <property type="entry name" value="SBP_2_dom"/>
</dbReference>
<feature type="domain" description="Periplasmic binding protein" evidence="4">
    <location>
        <begin position="44"/>
        <end position="303"/>
    </location>
</feature>
<keyword evidence="6" id="KW-1185">Reference proteome</keyword>
<dbReference type="PANTHER" id="PTHR46847">
    <property type="entry name" value="D-ALLOSE-BINDING PERIPLASMIC PROTEIN-RELATED"/>
    <property type="match status" value="1"/>
</dbReference>
<dbReference type="PANTHER" id="PTHR46847:SF1">
    <property type="entry name" value="D-ALLOSE-BINDING PERIPLASMIC PROTEIN-RELATED"/>
    <property type="match status" value="1"/>
</dbReference>
<comment type="caution">
    <text evidence="5">The sequence shown here is derived from an EMBL/GenBank/DDBJ whole genome shotgun (WGS) entry which is preliminary data.</text>
</comment>
<keyword evidence="3" id="KW-0732">Signal</keyword>
<dbReference type="GO" id="GO:0030246">
    <property type="term" value="F:carbohydrate binding"/>
    <property type="evidence" value="ECO:0007669"/>
    <property type="project" value="UniProtKB-ARBA"/>
</dbReference>
<evidence type="ECO:0000256" key="1">
    <source>
        <dbReference type="ARBA" id="ARBA00004196"/>
    </source>
</evidence>
<dbReference type="Pfam" id="PF13407">
    <property type="entry name" value="Peripla_BP_4"/>
    <property type="match status" value="1"/>
</dbReference>
<reference evidence="5" key="2">
    <citation type="submission" date="2020-09" db="EMBL/GenBank/DDBJ databases">
        <authorList>
            <person name="Sun Q."/>
            <person name="Zhou Y."/>
        </authorList>
    </citation>
    <scope>NUCLEOTIDE SEQUENCE</scope>
    <source>
        <strain evidence="5">CGMCC 4.7201</strain>
    </source>
</reference>
<dbReference type="GO" id="GO:0030313">
    <property type="term" value="C:cell envelope"/>
    <property type="evidence" value="ECO:0007669"/>
    <property type="project" value="UniProtKB-SubCell"/>
</dbReference>
<accession>A0A917ZSN1</accession>
<reference evidence="5" key="1">
    <citation type="journal article" date="2014" name="Int. J. Syst. Evol. Microbiol.">
        <title>Complete genome sequence of Corynebacterium casei LMG S-19264T (=DSM 44701T), isolated from a smear-ripened cheese.</title>
        <authorList>
            <consortium name="US DOE Joint Genome Institute (JGI-PGF)"/>
            <person name="Walter F."/>
            <person name="Albersmeier A."/>
            <person name="Kalinowski J."/>
            <person name="Ruckert C."/>
        </authorList>
    </citation>
    <scope>NUCLEOTIDE SEQUENCE</scope>
    <source>
        <strain evidence="5">CGMCC 4.7201</strain>
    </source>
</reference>
<dbReference type="Proteomes" id="UP000641932">
    <property type="component" value="Unassembled WGS sequence"/>
</dbReference>
<proteinExistence type="inferred from homology"/>
<evidence type="ECO:0000313" key="6">
    <source>
        <dbReference type="Proteomes" id="UP000641932"/>
    </source>
</evidence>
<evidence type="ECO:0000256" key="2">
    <source>
        <dbReference type="ARBA" id="ARBA00007639"/>
    </source>
</evidence>